<dbReference type="Proteomes" id="UP000824261">
    <property type="component" value="Unassembled WGS sequence"/>
</dbReference>
<feature type="transmembrane region" description="Helical" evidence="1">
    <location>
        <begin position="56"/>
        <end position="74"/>
    </location>
</feature>
<dbReference type="EMBL" id="DVGB01000087">
    <property type="protein sequence ID" value="HIR02003.1"/>
    <property type="molecule type" value="Genomic_DNA"/>
</dbReference>
<evidence type="ECO:0000256" key="1">
    <source>
        <dbReference type="SAM" id="Phobius"/>
    </source>
</evidence>
<feature type="transmembrane region" description="Helical" evidence="1">
    <location>
        <begin position="80"/>
        <end position="101"/>
    </location>
</feature>
<organism evidence="2 3">
    <name type="scientific">Candidatus Aveggerthella stercoripullorum</name>
    <dbReference type="NCBI Taxonomy" id="2840688"/>
    <lineage>
        <taxon>Bacteria</taxon>
        <taxon>Bacillati</taxon>
        <taxon>Actinomycetota</taxon>
        <taxon>Coriobacteriia</taxon>
        <taxon>Eggerthellales</taxon>
        <taxon>Eggerthellaceae</taxon>
        <taxon>Eggerthellaceae incertae sedis</taxon>
        <taxon>Candidatus Aveggerthella</taxon>
    </lineage>
</organism>
<gene>
    <name evidence="2" type="ORF">IAA69_07065</name>
</gene>
<comment type="caution">
    <text evidence="2">The sequence shown here is derived from an EMBL/GenBank/DDBJ whole genome shotgun (WGS) entry which is preliminary data.</text>
</comment>
<reference evidence="2" key="1">
    <citation type="submission" date="2020-10" db="EMBL/GenBank/DDBJ databases">
        <authorList>
            <person name="Gilroy R."/>
        </authorList>
    </citation>
    <scope>NUCLEOTIDE SEQUENCE</scope>
    <source>
        <strain evidence="2">ChiGjej1B1-2707</strain>
    </source>
</reference>
<dbReference type="AlphaFoldDB" id="A0A9D1A1P3"/>
<protein>
    <recommendedName>
        <fullName evidence="4">DUF1097 domain-containing protein</fullName>
    </recommendedName>
</protein>
<evidence type="ECO:0000313" key="3">
    <source>
        <dbReference type="Proteomes" id="UP000824261"/>
    </source>
</evidence>
<evidence type="ECO:0000313" key="2">
    <source>
        <dbReference type="EMBL" id="HIR02003.1"/>
    </source>
</evidence>
<accession>A0A9D1A1P3</accession>
<proteinExistence type="predicted"/>
<reference evidence="2" key="2">
    <citation type="journal article" date="2021" name="PeerJ">
        <title>Extensive microbial diversity within the chicken gut microbiome revealed by metagenomics and culture.</title>
        <authorList>
            <person name="Gilroy R."/>
            <person name="Ravi A."/>
            <person name="Getino M."/>
            <person name="Pursley I."/>
            <person name="Horton D.L."/>
            <person name="Alikhan N.F."/>
            <person name="Baker D."/>
            <person name="Gharbi K."/>
            <person name="Hall N."/>
            <person name="Watson M."/>
            <person name="Adriaenssens E.M."/>
            <person name="Foster-Nyarko E."/>
            <person name="Jarju S."/>
            <person name="Secka A."/>
            <person name="Antonio M."/>
            <person name="Oren A."/>
            <person name="Chaudhuri R.R."/>
            <person name="La Ragione R."/>
            <person name="Hildebrand F."/>
            <person name="Pallen M.J."/>
        </authorList>
    </citation>
    <scope>NUCLEOTIDE SEQUENCE</scope>
    <source>
        <strain evidence="2">ChiGjej1B1-2707</strain>
    </source>
</reference>
<feature type="transmembrane region" description="Helical" evidence="1">
    <location>
        <begin position="7"/>
        <end position="27"/>
    </location>
</feature>
<keyword evidence="1" id="KW-1133">Transmembrane helix</keyword>
<keyword evidence="1" id="KW-0472">Membrane</keyword>
<name>A0A9D1A1P3_9ACTN</name>
<evidence type="ECO:0008006" key="4">
    <source>
        <dbReference type="Google" id="ProtNLM"/>
    </source>
</evidence>
<keyword evidence="1" id="KW-0812">Transmembrane</keyword>
<sequence length="177" mass="19010">MFKKDTLIMALILGVSIAAVAVIAVLIGGYPTWPGYFLVLLFFLGKCEKKKELLDVFLGGAVGIFWALGCSELTNLLAGALPFAAALGITLIVGIFVLAALNDVCPLVFNNFSFVYYLIGALFTPQQTVEWLVSLVGFGAIFSAMVFGGMYLFLERPAKARAARALEQSEQKEEAAA</sequence>
<feature type="transmembrane region" description="Helical" evidence="1">
    <location>
        <begin position="131"/>
        <end position="154"/>
    </location>
</feature>